<feature type="transmembrane region" description="Helical" evidence="8">
    <location>
        <begin position="343"/>
        <end position="365"/>
    </location>
</feature>
<dbReference type="InterPro" id="IPR050360">
    <property type="entry name" value="MFS_Sugar_Transporters"/>
</dbReference>
<dbReference type="InterPro" id="IPR003663">
    <property type="entry name" value="Sugar/inositol_transpt"/>
</dbReference>
<feature type="transmembrane region" description="Helical" evidence="8">
    <location>
        <begin position="278"/>
        <end position="304"/>
    </location>
</feature>
<dbReference type="InterPro" id="IPR036259">
    <property type="entry name" value="MFS_trans_sf"/>
</dbReference>
<dbReference type="Proteomes" id="UP000288859">
    <property type="component" value="Unassembled WGS sequence"/>
</dbReference>
<accession>A0A438N2A4</accession>
<evidence type="ECO:0000313" key="11">
    <source>
        <dbReference type="Proteomes" id="UP000288859"/>
    </source>
</evidence>
<dbReference type="GO" id="GO:0016020">
    <property type="term" value="C:membrane"/>
    <property type="evidence" value="ECO:0007669"/>
    <property type="project" value="UniProtKB-SubCell"/>
</dbReference>
<comment type="similarity">
    <text evidence="2">Belongs to the major facilitator superfamily. Sugar transporter (TC 2.A.1.1) family.</text>
</comment>
<evidence type="ECO:0000256" key="3">
    <source>
        <dbReference type="ARBA" id="ARBA00022448"/>
    </source>
</evidence>
<dbReference type="PROSITE" id="PS50850">
    <property type="entry name" value="MFS"/>
    <property type="match status" value="1"/>
</dbReference>
<feature type="transmembrane region" description="Helical" evidence="8">
    <location>
        <begin position="148"/>
        <end position="169"/>
    </location>
</feature>
<dbReference type="PANTHER" id="PTHR48022">
    <property type="entry name" value="PLASTIDIC GLUCOSE TRANSPORTER 4"/>
    <property type="match status" value="1"/>
</dbReference>
<protein>
    <recommendedName>
        <fullName evidence="9">Major facilitator superfamily (MFS) profile domain-containing protein</fullName>
    </recommendedName>
</protein>
<dbReference type="PANTHER" id="PTHR48022:SF38">
    <property type="entry name" value="MAJOR FACILITATOR SUPERFAMILY (MFS) PROFILE DOMAIN-CONTAINING PROTEIN-RELATED"/>
    <property type="match status" value="1"/>
</dbReference>
<evidence type="ECO:0000256" key="8">
    <source>
        <dbReference type="SAM" id="Phobius"/>
    </source>
</evidence>
<evidence type="ECO:0000256" key="2">
    <source>
        <dbReference type="ARBA" id="ARBA00010992"/>
    </source>
</evidence>
<feature type="domain" description="Major facilitator superfamily (MFS) profile" evidence="9">
    <location>
        <begin position="13"/>
        <end position="466"/>
    </location>
</feature>
<feature type="transmembrane region" description="Helical" evidence="8">
    <location>
        <begin position="189"/>
        <end position="208"/>
    </location>
</feature>
<keyword evidence="3" id="KW-0813">Transport</keyword>
<feature type="transmembrane region" description="Helical" evidence="8">
    <location>
        <begin position="377"/>
        <end position="401"/>
    </location>
</feature>
<feature type="transmembrane region" description="Helical" evidence="8">
    <location>
        <begin position="12"/>
        <end position="35"/>
    </location>
</feature>
<dbReference type="GO" id="GO:0005351">
    <property type="term" value="F:carbohydrate:proton symporter activity"/>
    <property type="evidence" value="ECO:0007669"/>
    <property type="project" value="TreeGrafter"/>
</dbReference>
<dbReference type="InterPro" id="IPR020846">
    <property type="entry name" value="MFS_dom"/>
</dbReference>
<dbReference type="FunFam" id="1.20.1250.20:FF:000134">
    <property type="entry name" value="MFS sugar transporter protein"/>
    <property type="match status" value="1"/>
</dbReference>
<proteinExistence type="inferred from homology"/>
<name>A0A438N2A4_EXOME</name>
<dbReference type="PROSITE" id="PS51257">
    <property type="entry name" value="PROKAR_LIPOPROTEIN"/>
    <property type="match status" value="1"/>
</dbReference>
<keyword evidence="6 8" id="KW-0472">Membrane</keyword>
<dbReference type="EMBL" id="NAJM01000026">
    <property type="protein sequence ID" value="RVX69862.1"/>
    <property type="molecule type" value="Genomic_DNA"/>
</dbReference>
<dbReference type="PROSITE" id="PS00217">
    <property type="entry name" value="SUGAR_TRANSPORT_2"/>
    <property type="match status" value="1"/>
</dbReference>
<feature type="transmembrane region" description="Helical" evidence="8">
    <location>
        <begin position="441"/>
        <end position="462"/>
    </location>
</feature>
<keyword evidence="4 8" id="KW-0812">Transmembrane</keyword>
<evidence type="ECO:0000256" key="7">
    <source>
        <dbReference type="SAM" id="MobiDB-lite"/>
    </source>
</evidence>
<feature type="transmembrane region" description="Helical" evidence="8">
    <location>
        <begin position="60"/>
        <end position="82"/>
    </location>
</feature>
<evidence type="ECO:0000256" key="4">
    <source>
        <dbReference type="ARBA" id="ARBA00022692"/>
    </source>
</evidence>
<comment type="subcellular location">
    <subcellularLocation>
        <location evidence="1">Membrane</location>
        <topology evidence="1">Multi-pass membrane protein</topology>
    </subcellularLocation>
</comment>
<feature type="transmembrane region" description="Helical" evidence="8">
    <location>
        <begin position="94"/>
        <end position="110"/>
    </location>
</feature>
<feature type="transmembrane region" description="Helical" evidence="8">
    <location>
        <begin position="413"/>
        <end position="435"/>
    </location>
</feature>
<reference evidence="10 11" key="1">
    <citation type="submission" date="2017-03" db="EMBL/GenBank/DDBJ databases">
        <title>Genomes of endolithic fungi from Antarctica.</title>
        <authorList>
            <person name="Coleine C."/>
            <person name="Masonjones S."/>
            <person name="Stajich J.E."/>
        </authorList>
    </citation>
    <scope>NUCLEOTIDE SEQUENCE [LARGE SCALE GENOMIC DNA]</scope>
    <source>
        <strain evidence="10 11">CCFEE 6314</strain>
    </source>
</reference>
<evidence type="ECO:0000259" key="9">
    <source>
        <dbReference type="PROSITE" id="PS50850"/>
    </source>
</evidence>
<feature type="region of interest" description="Disordered" evidence="7">
    <location>
        <begin position="496"/>
        <end position="533"/>
    </location>
</feature>
<dbReference type="InterPro" id="IPR005829">
    <property type="entry name" value="Sugar_transporter_CS"/>
</dbReference>
<feature type="transmembrane region" description="Helical" evidence="8">
    <location>
        <begin position="116"/>
        <end position="136"/>
    </location>
</feature>
<dbReference type="AlphaFoldDB" id="A0A438N2A4"/>
<dbReference type="Pfam" id="PF00083">
    <property type="entry name" value="Sugar_tr"/>
    <property type="match status" value="1"/>
</dbReference>
<evidence type="ECO:0000256" key="6">
    <source>
        <dbReference type="ARBA" id="ARBA00023136"/>
    </source>
</evidence>
<evidence type="ECO:0000313" key="10">
    <source>
        <dbReference type="EMBL" id="RVX69862.1"/>
    </source>
</evidence>
<dbReference type="VEuPathDB" id="FungiDB:PV10_07901"/>
<evidence type="ECO:0000256" key="1">
    <source>
        <dbReference type="ARBA" id="ARBA00004141"/>
    </source>
</evidence>
<dbReference type="Gene3D" id="1.20.1250.20">
    <property type="entry name" value="MFS general substrate transporter like domains"/>
    <property type="match status" value="1"/>
</dbReference>
<gene>
    <name evidence="10" type="ORF">B0A52_05696</name>
</gene>
<feature type="transmembrane region" description="Helical" evidence="8">
    <location>
        <begin position="310"/>
        <end position="331"/>
    </location>
</feature>
<keyword evidence="5 8" id="KW-1133">Transmembrane helix</keyword>
<dbReference type="OrthoDB" id="6612291at2759"/>
<dbReference type="SUPFAM" id="SSF103473">
    <property type="entry name" value="MFS general substrate transporter"/>
    <property type="match status" value="1"/>
</dbReference>
<organism evidence="10 11">
    <name type="scientific">Exophiala mesophila</name>
    <name type="common">Black yeast-like fungus</name>
    <dbReference type="NCBI Taxonomy" id="212818"/>
    <lineage>
        <taxon>Eukaryota</taxon>
        <taxon>Fungi</taxon>
        <taxon>Dikarya</taxon>
        <taxon>Ascomycota</taxon>
        <taxon>Pezizomycotina</taxon>
        <taxon>Eurotiomycetes</taxon>
        <taxon>Chaetothyriomycetidae</taxon>
        <taxon>Chaetothyriales</taxon>
        <taxon>Herpotrichiellaceae</taxon>
        <taxon>Exophiala</taxon>
    </lineage>
</organism>
<comment type="caution">
    <text evidence="10">The sequence shown here is derived from an EMBL/GenBank/DDBJ whole genome shotgun (WGS) entry which is preliminary data.</text>
</comment>
<evidence type="ECO:0000256" key="5">
    <source>
        <dbReference type="ARBA" id="ARBA00022989"/>
    </source>
</evidence>
<dbReference type="InterPro" id="IPR005828">
    <property type="entry name" value="MFS_sugar_transport-like"/>
</dbReference>
<sequence length="533" mass="58330">MGKLIPNAFNLAVVIYVALGSTACSYGMAIIGSTIGQPSFYASLGLAQAGEEGYSRTAEYIGAFNGVNAAGSAIGCAGCSYFADRYSRKKTIQWSALILSIGAGICAGSVNNAMFIVGRLVNGFGIGALVTAIPMYQAEVSTPESRGFMVSMHGVMFAMGYTLSGWLGFGVSFISASGSPSSFPWRFPIAFQAIPALLLLAGSPWLPYSPRWLMMHNRFDEAHEVIKRLHRTKGDPHDSLARKEFYQMKKQVELDRQINATTSRYEIIKTPANRRRALVGFLLMWNNQFTGVLIIANYGILLYISLGMTGYMPLLLTSLWVTSTIPGNIFCAFYIERFGRRKFMLIGLTGILVSLICEIALQAQFLGTDNRAGQNAAIFFIFLFITPFWSTFMDASQFLYLSEIFPTHIRSQGMGIGMAGLYLADIILLVAGPIALDKIGWKFFLVLIIPTALHIVFVYFMCPETKGRSLEDINAQFGEQVAIHFYGATEEEKAELEKAAMQDEEAERGGTAGSGLEEKNGGVQQQEIADKAA</sequence>
<dbReference type="PRINTS" id="PR00171">
    <property type="entry name" value="SUGRTRNSPORT"/>
</dbReference>